<accession>A0A4P7N8F6</accession>
<dbReference type="EMBL" id="CP034206">
    <property type="protein sequence ID" value="QBZ57952.1"/>
    <property type="molecule type" value="Genomic_DNA"/>
</dbReference>
<dbReference type="Proteomes" id="UP000294847">
    <property type="component" value="Chromosome 3"/>
</dbReference>
<name>A0A4P7N8F6_PYROR</name>
<keyword evidence="1" id="KW-0472">Membrane</keyword>
<keyword evidence="1" id="KW-1133">Transmembrane helix</keyword>
<proteinExistence type="predicted"/>
<evidence type="ECO:0000313" key="2">
    <source>
        <dbReference type="EMBL" id="QBZ57952.1"/>
    </source>
</evidence>
<protein>
    <submittedName>
        <fullName evidence="2">Uncharacterized protein</fullName>
    </submittedName>
</protein>
<reference evidence="2 3" key="1">
    <citation type="journal article" date="2019" name="Mol. Biol. Evol.">
        <title>Blast fungal genomes show frequent chromosomal changes, gene gains and losses, and effector gene turnover.</title>
        <authorList>
            <person name="Gomez Luciano L.B."/>
            <person name="Jason Tsai I."/>
            <person name="Chuma I."/>
            <person name="Tosa Y."/>
            <person name="Chen Y.H."/>
            <person name="Li J.Y."/>
            <person name="Li M.Y."/>
            <person name="Jade Lu M.Y."/>
            <person name="Nakayashiki H."/>
            <person name="Li W.H."/>
        </authorList>
    </citation>
    <scope>NUCLEOTIDE SEQUENCE [LARGE SCALE GENOMIC DNA]</scope>
    <source>
        <strain evidence="2">MZ5-1-6</strain>
    </source>
</reference>
<evidence type="ECO:0000313" key="3">
    <source>
        <dbReference type="Proteomes" id="UP000294847"/>
    </source>
</evidence>
<feature type="transmembrane region" description="Helical" evidence="1">
    <location>
        <begin position="15"/>
        <end position="31"/>
    </location>
</feature>
<evidence type="ECO:0000256" key="1">
    <source>
        <dbReference type="SAM" id="Phobius"/>
    </source>
</evidence>
<sequence length="57" mass="6199">QQVPEVPKCEFDGPPGIWVLVACAAFLTRVARARLLTKNAHVDMDSPSSVVHSKVKV</sequence>
<dbReference type="AlphaFoldDB" id="A0A4P7N8F6"/>
<feature type="non-terminal residue" evidence="2">
    <location>
        <position position="1"/>
    </location>
</feature>
<gene>
    <name evidence="2" type="ORF">PoMZ_02890</name>
</gene>
<organism evidence="2 3">
    <name type="scientific">Pyricularia oryzae</name>
    <name type="common">Rice blast fungus</name>
    <name type="synonym">Magnaporthe oryzae</name>
    <dbReference type="NCBI Taxonomy" id="318829"/>
    <lineage>
        <taxon>Eukaryota</taxon>
        <taxon>Fungi</taxon>
        <taxon>Dikarya</taxon>
        <taxon>Ascomycota</taxon>
        <taxon>Pezizomycotina</taxon>
        <taxon>Sordariomycetes</taxon>
        <taxon>Sordariomycetidae</taxon>
        <taxon>Magnaporthales</taxon>
        <taxon>Pyriculariaceae</taxon>
        <taxon>Pyricularia</taxon>
    </lineage>
</organism>
<keyword evidence="1" id="KW-0812">Transmembrane</keyword>